<dbReference type="AlphaFoldDB" id="A0A367XWJ1"/>
<dbReference type="GO" id="GO:0016787">
    <property type="term" value="F:hydrolase activity"/>
    <property type="evidence" value="ECO:0007669"/>
    <property type="project" value="UniProtKB-KW"/>
</dbReference>
<reference evidence="4 5" key="1">
    <citation type="submission" date="2018-06" db="EMBL/GenBank/DDBJ databases">
        <title>Whole genome sequencing of Candida tropicalis (genome annotated by CSBL at Korea University).</title>
        <authorList>
            <person name="Ahn J."/>
        </authorList>
    </citation>
    <scope>NUCLEOTIDE SEQUENCE [LARGE SCALE GENOMIC DNA]</scope>
    <source>
        <strain evidence="4 5">ATCC 20962</strain>
    </source>
</reference>
<keyword evidence="1 4" id="KW-0378">Hydrolase</keyword>
<evidence type="ECO:0000256" key="1">
    <source>
        <dbReference type="ARBA" id="ARBA00022801"/>
    </source>
</evidence>
<name>A0A367XWJ1_9ASCO</name>
<dbReference type="Proteomes" id="UP000253472">
    <property type="component" value="Unassembled WGS sequence"/>
</dbReference>
<feature type="domain" description="AB hydrolase-1" evidence="3">
    <location>
        <begin position="34"/>
        <end position="289"/>
    </location>
</feature>
<gene>
    <name evidence="4" type="primary">Ephx4_1</name>
    <name evidence="4" type="ORF">Cantr_06028</name>
</gene>
<organism evidence="4 5">
    <name type="scientific">Candida viswanathii</name>
    <dbReference type="NCBI Taxonomy" id="5486"/>
    <lineage>
        <taxon>Eukaryota</taxon>
        <taxon>Fungi</taxon>
        <taxon>Dikarya</taxon>
        <taxon>Ascomycota</taxon>
        <taxon>Saccharomycotina</taxon>
        <taxon>Pichiomycetes</taxon>
        <taxon>Debaryomycetaceae</taxon>
        <taxon>Candida/Lodderomyces clade</taxon>
        <taxon>Candida</taxon>
    </lineage>
</organism>
<sequence length="309" mass="36059">MSKYELQLHNGRRSFTTKSNLPEADVRSGKWDRVIFLLHGFPDVNTTFDKAWPYLEDSFNSEKVLFLAPKLRGYEKSSIGPEEEYMLPRVAEDVRAWILEVNPDNKKPVHLLGHDWGAIVSFKTASMFPELITSMVTLAIPYIANLHLWDLLWYAPEQVYLSSYFLTMQIASIYRPKLTENNEYLSYLWKYWSPTYNFTEAEIDEIRETFSKDGVVDAVTAYYRHLFRPYSLIKSKWLVDFDKVPTLIMVGAEDGCMSKRIAEAEKHKLAKYPKAEVKILPNAGHFLQREQPEIVAKISVDFFERYSKL</sequence>
<dbReference type="EMBL" id="QLNQ01000028">
    <property type="protein sequence ID" value="RCK57995.1"/>
    <property type="molecule type" value="Genomic_DNA"/>
</dbReference>
<dbReference type="InterPro" id="IPR000073">
    <property type="entry name" value="AB_hydrolase_1"/>
</dbReference>
<comment type="caution">
    <text evidence="4">The sequence shown here is derived from an EMBL/GenBank/DDBJ whole genome shotgun (WGS) entry which is preliminary data.</text>
</comment>
<keyword evidence="5" id="KW-1185">Reference proteome</keyword>
<comment type="similarity">
    <text evidence="2">Belongs to the AB hydrolase superfamily. Epoxide hydrolase family.</text>
</comment>
<evidence type="ECO:0000256" key="2">
    <source>
        <dbReference type="ARBA" id="ARBA00038334"/>
    </source>
</evidence>
<accession>A0A367XWJ1</accession>
<dbReference type="STRING" id="5486.A0A367XWJ1"/>
<dbReference type="OrthoDB" id="408373at2759"/>
<dbReference type="PRINTS" id="PR00412">
    <property type="entry name" value="EPOXHYDRLASE"/>
</dbReference>
<evidence type="ECO:0000259" key="3">
    <source>
        <dbReference type="Pfam" id="PF00561"/>
    </source>
</evidence>
<protein>
    <submittedName>
        <fullName evidence="4">Epoxide hydrolase 4</fullName>
    </submittedName>
</protein>
<dbReference type="InterPro" id="IPR029058">
    <property type="entry name" value="AB_hydrolase_fold"/>
</dbReference>
<dbReference type="PANTHER" id="PTHR43329">
    <property type="entry name" value="EPOXIDE HYDROLASE"/>
    <property type="match status" value="1"/>
</dbReference>
<evidence type="ECO:0000313" key="4">
    <source>
        <dbReference type="EMBL" id="RCK57995.1"/>
    </source>
</evidence>
<dbReference type="InterPro" id="IPR000639">
    <property type="entry name" value="Epox_hydrolase-like"/>
</dbReference>
<dbReference type="Gene3D" id="3.40.50.1820">
    <property type="entry name" value="alpha/beta hydrolase"/>
    <property type="match status" value="1"/>
</dbReference>
<evidence type="ECO:0000313" key="5">
    <source>
        <dbReference type="Proteomes" id="UP000253472"/>
    </source>
</evidence>
<dbReference type="SUPFAM" id="SSF53474">
    <property type="entry name" value="alpha/beta-Hydrolases"/>
    <property type="match status" value="1"/>
</dbReference>
<dbReference type="Pfam" id="PF00561">
    <property type="entry name" value="Abhydrolase_1"/>
    <property type="match status" value="1"/>
</dbReference>
<proteinExistence type="inferred from homology"/>